<dbReference type="InterPro" id="IPR008271">
    <property type="entry name" value="Ser/Thr_kinase_AS"/>
</dbReference>
<feature type="compositionally biased region" description="Low complexity" evidence="5">
    <location>
        <begin position="197"/>
        <end position="208"/>
    </location>
</feature>
<feature type="compositionally biased region" description="Polar residues" evidence="5">
    <location>
        <begin position="71"/>
        <end position="89"/>
    </location>
</feature>
<dbReference type="SUPFAM" id="SSF56112">
    <property type="entry name" value="Protein kinase-like (PK-like)"/>
    <property type="match status" value="1"/>
</dbReference>
<keyword evidence="4" id="KW-0067">ATP-binding</keyword>
<evidence type="ECO:0000256" key="3">
    <source>
        <dbReference type="ARBA" id="ARBA00022777"/>
    </source>
</evidence>
<dbReference type="InterPro" id="IPR011009">
    <property type="entry name" value="Kinase-like_dom_sf"/>
</dbReference>
<dbReference type="AlphaFoldDB" id="A0A0M0JY83"/>
<dbReference type="InterPro" id="IPR000719">
    <property type="entry name" value="Prot_kinase_dom"/>
</dbReference>
<dbReference type="Pfam" id="PF00069">
    <property type="entry name" value="Pkinase"/>
    <property type="match status" value="1"/>
</dbReference>
<evidence type="ECO:0000313" key="8">
    <source>
        <dbReference type="Proteomes" id="UP000037460"/>
    </source>
</evidence>
<evidence type="ECO:0000256" key="5">
    <source>
        <dbReference type="SAM" id="MobiDB-lite"/>
    </source>
</evidence>
<comment type="caution">
    <text evidence="7">The sequence shown here is derived from an EMBL/GenBank/DDBJ whole genome shotgun (WGS) entry which is preliminary data.</text>
</comment>
<name>A0A0M0JY83_9EUKA</name>
<proteinExistence type="predicted"/>
<organism evidence="7 8">
    <name type="scientific">Chrysochromulina tobinii</name>
    <dbReference type="NCBI Taxonomy" id="1460289"/>
    <lineage>
        <taxon>Eukaryota</taxon>
        <taxon>Haptista</taxon>
        <taxon>Haptophyta</taxon>
        <taxon>Prymnesiophyceae</taxon>
        <taxon>Prymnesiales</taxon>
        <taxon>Chrysochromulinaceae</taxon>
        <taxon>Chrysochromulina</taxon>
    </lineage>
</organism>
<reference evidence="8" key="1">
    <citation type="journal article" date="2015" name="PLoS Genet.">
        <title>Genome Sequence and Transcriptome Analyses of Chrysochromulina tobin: Metabolic Tools for Enhanced Algal Fitness in the Prominent Order Prymnesiales (Haptophyceae).</title>
        <authorList>
            <person name="Hovde B.T."/>
            <person name="Deodato C.R."/>
            <person name="Hunsperger H.M."/>
            <person name="Ryken S.A."/>
            <person name="Yost W."/>
            <person name="Jha R.K."/>
            <person name="Patterson J."/>
            <person name="Monnat R.J. Jr."/>
            <person name="Barlow S.B."/>
            <person name="Starkenburg S.R."/>
            <person name="Cattolico R.A."/>
        </authorList>
    </citation>
    <scope>NUCLEOTIDE SEQUENCE</scope>
    <source>
        <strain evidence="8">CCMP291</strain>
    </source>
</reference>
<dbReference type="SMART" id="SM00220">
    <property type="entry name" value="S_TKc"/>
    <property type="match status" value="1"/>
</dbReference>
<keyword evidence="1" id="KW-0808">Transferase</keyword>
<dbReference type="GO" id="GO:0005829">
    <property type="term" value="C:cytosol"/>
    <property type="evidence" value="ECO:0007669"/>
    <property type="project" value="TreeGrafter"/>
</dbReference>
<dbReference type="OrthoDB" id="10252171at2759"/>
<evidence type="ECO:0000256" key="4">
    <source>
        <dbReference type="ARBA" id="ARBA00022840"/>
    </source>
</evidence>
<dbReference type="GO" id="GO:0010506">
    <property type="term" value="P:regulation of autophagy"/>
    <property type="evidence" value="ECO:0007669"/>
    <property type="project" value="InterPro"/>
</dbReference>
<dbReference type="InterPro" id="IPR045269">
    <property type="entry name" value="Atg1-like"/>
</dbReference>
<dbReference type="GO" id="GO:0000407">
    <property type="term" value="C:phagophore assembly site"/>
    <property type="evidence" value="ECO:0007669"/>
    <property type="project" value="TreeGrafter"/>
</dbReference>
<evidence type="ECO:0000259" key="6">
    <source>
        <dbReference type="PROSITE" id="PS50011"/>
    </source>
</evidence>
<dbReference type="EMBL" id="JWZX01002050">
    <property type="protein sequence ID" value="KOO31277.1"/>
    <property type="molecule type" value="Genomic_DNA"/>
</dbReference>
<dbReference type="PROSITE" id="PS00108">
    <property type="entry name" value="PROTEIN_KINASE_ST"/>
    <property type="match status" value="1"/>
</dbReference>
<dbReference type="GO" id="GO:0005776">
    <property type="term" value="C:autophagosome"/>
    <property type="evidence" value="ECO:0007669"/>
    <property type="project" value="TreeGrafter"/>
</dbReference>
<accession>A0A0M0JY83</accession>
<sequence>MAAALLSRLAAASPVKWGSGGAGGSGGRTRTLAPQAANISPVENFMDVLEAAEARDAETVKSLKMDVSFMTPQQPKTTSRLPSIHNSPELTPPGAPKSVRTVERTVEQAREFLNSCKKSTMAAALFASAEIAKGAAAAAEATKKAIEAAVNAATKPAAAASAAPAAEKATAKKAAGAKKAKGGEKKAKAAKGKAAKQQKPAAAAQLSPRAKAAAETAAKLAAAAAKGGGKPATGRAGAADPLARHGYATQGPIAAGAFSTIVRAIAIDGGLEVAVKSFDNKKCAADYQHLYLREGELAALRTVKKKGNNKYIANLLEEHVGPMHTYAILEYCSGGSLQRHLQKLTSKPRDKAGNYAAIPEVDCAYMGAQINAALLHLHSLDVAHRDLKPGNILFAGDRWLKVCDFGFAKRCKGQRLHTLCGTPIYMAPELTMDQSKKGYKGHPVDMWAFGAVLYEMLHNKVAFNGVSEQQLHQRIRSGAHAALRKDLSPKCEKLLKRMMCIDPDKRVSSREASDLGWFTPLMCTARTARQPVPAAVDDYNA</sequence>
<protein>
    <submittedName>
        <fullName evidence="7">Protein kinase</fullName>
    </submittedName>
</protein>
<keyword evidence="8" id="KW-1185">Reference proteome</keyword>
<keyword evidence="3 7" id="KW-0418">Kinase</keyword>
<dbReference type="GO" id="GO:0016020">
    <property type="term" value="C:membrane"/>
    <property type="evidence" value="ECO:0007669"/>
    <property type="project" value="TreeGrafter"/>
</dbReference>
<evidence type="ECO:0000256" key="1">
    <source>
        <dbReference type="ARBA" id="ARBA00022679"/>
    </source>
</evidence>
<gene>
    <name evidence="7" type="ORF">Ctob_014014</name>
</gene>
<keyword evidence="2" id="KW-0547">Nucleotide-binding</keyword>
<dbReference type="PANTHER" id="PTHR24348">
    <property type="entry name" value="SERINE/THREONINE-PROTEIN KINASE UNC-51-RELATED"/>
    <property type="match status" value="1"/>
</dbReference>
<dbReference type="GO" id="GO:0004674">
    <property type="term" value="F:protein serine/threonine kinase activity"/>
    <property type="evidence" value="ECO:0007669"/>
    <property type="project" value="InterPro"/>
</dbReference>
<dbReference type="Proteomes" id="UP000037460">
    <property type="component" value="Unassembled WGS sequence"/>
</dbReference>
<evidence type="ECO:0000256" key="2">
    <source>
        <dbReference type="ARBA" id="ARBA00022741"/>
    </source>
</evidence>
<dbReference type="PROSITE" id="PS50011">
    <property type="entry name" value="PROTEIN_KINASE_DOM"/>
    <property type="match status" value="1"/>
</dbReference>
<feature type="domain" description="Protein kinase" evidence="6">
    <location>
        <begin position="247"/>
        <end position="518"/>
    </location>
</feature>
<dbReference type="GO" id="GO:0005524">
    <property type="term" value="F:ATP binding"/>
    <property type="evidence" value="ECO:0007669"/>
    <property type="project" value="UniProtKB-KW"/>
</dbReference>
<dbReference type="PANTHER" id="PTHR24348:SF22">
    <property type="entry name" value="NON-SPECIFIC SERINE_THREONINE PROTEIN KINASE"/>
    <property type="match status" value="1"/>
</dbReference>
<dbReference type="Gene3D" id="1.10.510.10">
    <property type="entry name" value="Transferase(Phosphotransferase) domain 1"/>
    <property type="match status" value="1"/>
</dbReference>
<feature type="region of interest" description="Disordered" evidence="5">
    <location>
        <begin position="71"/>
        <end position="99"/>
    </location>
</feature>
<dbReference type="GO" id="GO:0000045">
    <property type="term" value="P:autophagosome assembly"/>
    <property type="evidence" value="ECO:0007669"/>
    <property type="project" value="TreeGrafter"/>
</dbReference>
<feature type="region of interest" description="Disordered" evidence="5">
    <location>
        <begin position="174"/>
        <end position="208"/>
    </location>
</feature>
<evidence type="ECO:0000313" key="7">
    <source>
        <dbReference type="EMBL" id="KOO31277.1"/>
    </source>
</evidence>